<protein>
    <recommendedName>
        <fullName evidence="3">EcsC family protein</fullName>
    </recommendedName>
</protein>
<evidence type="ECO:0008006" key="3">
    <source>
        <dbReference type="Google" id="ProtNLM"/>
    </source>
</evidence>
<dbReference type="Proteomes" id="UP000319783">
    <property type="component" value="Unassembled WGS sequence"/>
</dbReference>
<evidence type="ECO:0000313" key="2">
    <source>
        <dbReference type="Proteomes" id="UP000319783"/>
    </source>
</evidence>
<name>A0A533QFQ6_9BACT</name>
<comment type="caution">
    <text evidence="1">The sequence shown here is derived from an EMBL/GenBank/DDBJ whole genome shotgun (WGS) entry which is preliminary data.</text>
</comment>
<reference evidence="1 2" key="1">
    <citation type="submission" date="2019-04" db="EMBL/GenBank/DDBJ databases">
        <title>Genome of a novel bacterium Candidatus Jettenia ecosi reconstructed from metagenome of an anammox bioreactor.</title>
        <authorList>
            <person name="Mardanov A.V."/>
            <person name="Beletsky A.V."/>
            <person name="Ravin N.V."/>
            <person name="Botchkova E.A."/>
            <person name="Litti Y.V."/>
            <person name="Nozhevnikova A.N."/>
        </authorList>
    </citation>
    <scope>NUCLEOTIDE SEQUENCE [LARGE SCALE GENOMIC DNA]</scope>
    <source>
        <strain evidence="1">J2</strain>
    </source>
</reference>
<dbReference type="AlphaFoldDB" id="A0A533QFQ6"/>
<evidence type="ECO:0000313" key="1">
    <source>
        <dbReference type="EMBL" id="TLD43479.1"/>
    </source>
</evidence>
<sequence>MEGAATALPSAIPGLGTAVQVGVEAGAISADLVYMLRCMARITIGVGQIYERDTSASFNQDFVRVLGVWCGVLSLGKEATIRVASKVAIAQFDKVPAEIFKRINRKVGTTIVTKYGTKRGGIALGRLIPFGVGAVVGGGFNLATMKGFKRAAIKYYKTDDAILYEEN</sequence>
<organism evidence="1 2">
    <name type="scientific">Candidatus Jettenia ecosi</name>
    <dbReference type="NCBI Taxonomy" id="2494326"/>
    <lineage>
        <taxon>Bacteria</taxon>
        <taxon>Pseudomonadati</taxon>
        <taxon>Planctomycetota</taxon>
        <taxon>Candidatus Brocadiia</taxon>
        <taxon>Candidatus Brocadiales</taxon>
        <taxon>Candidatus Brocadiaceae</taxon>
        <taxon>Candidatus Jettenia</taxon>
    </lineage>
</organism>
<proteinExistence type="predicted"/>
<dbReference type="EMBL" id="SULG01000003">
    <property type="protein sequence ID" value="TLD43479.1"/>
    <property type="molecule type" value="Genomic_DNA"/>
</dbReference>
<accession>A0A533QFQ6</accession>
<gene>
    <name evidence="1" type="ORF">JETT_0297</name>
</gene>